<gene>
    <name evidence="2" type="ORF">DEW08_30260</name>
</gene>
<dbReference type="Proteomes" id="UP000245629">
    <property type="component" value="Plasmid unnamed5"/>
</dbReference>
<dbReference type="KEGG" id="azz:DEW08_30260"/>
<reference evidence="3" key="1">
    <citation type="submission" date="2018-05" db="EMBL/GenBank/DDBJ databases">
        <title>Azospirillum thermophila sp. nov., a novel isolated from hot spring.</title>
        <authorList>
            <person name="Zhao Z."/>
        </authorList>
    </citation>
    <scope>NUCLEOTIDE SEQUENCE [LARGE SCALE GENOMIC DNA]</scope>
    <source>
        <strain evidence="3">CFH 70021</strain>
        <plasmid evidence="3">unnamed5</plasmid>
    </source>
</reference>
<dbReference type="RefSeq" id="WP_109334480.1">
    <property type="nucleotide sequence ID" value="NZ_CP029360.1"/>
</dbReference>
<geneLocation type="plasmid" evidence="2 3">
    <name>unnamed5</name>
</geneLocation>
<feature type="domain" description="HNH nuclease" evidence="1">
    <location>
        <begin position="145"/>
        <end position="206"/>
    </location>
</feature>
<organism evidence="2 3">
    <name type="scientific">Azospirillum thermophilum</name>
    <dbReference type="NCBI Taxonomy" id="2202148"/>
    <lineage>
        <taxon>Bacteria</taxon>
        <taxon>Pseudomonadati</taxon>
        <taxon>Pseudomonadota</taxon>
        <taxon>Alphaproteobacteria</taxon>
        <taxon>Rhodospirillales</taxon>
        <taxon>Azospirillaceae</taxon>
        <taxon>Azospirillum</taxon>
    </lineage>
</organism>
<dbReference type="AlphaFoldDB" id="A0A2S2D0M6"/>
<dbReference type="Pfam" id="PF01844">
    <property type="entry name" value="HNH"/>
    <property type="match status" value="1"/>
</dbReference>
<proteinExistence type="predicted"/>
<keyword evidence="2" id="KW-0614">Plasmid</keyword>
<evidence type="ECO:0000313" key="2">
    <source>
        <dbReference type="EMBL" id="AWK90302.1"/>
    </source>
</evidence>
<dbReference type="SMART" id="SM00507">
    <property type="entry name" value="HNHc"/>
    <property type="match status" value="1"/>
</dbReference>
<protein>
    <recommendedName>
        <fullName evidence="1">HNH nuclease domain-containing protein</fullName>
    </recommendedName>
</protein>
<keyword evidence="3" id="KW-1185">Reference proteome</keyword>
<dbReference type="InterPro" id="IPR002711">
    <property type="entry name" value="HNH"/>
</dbReference>
<evidence type="ECO:0000313" key="3">
    <source>
        <dbReference type="Proteomes" id="UP000245629"/>
    </source>
</evidence>
<evidence type="ECO:0000259" key="1">
    <source>
        <dbReference type="SMART" id="SM00507"/>
    </source>
</evidence>
<dbReference type="Gene3D" id="1.10.30.50">
    <property type="match status" value="1"/>
</dbReference>
<dbReference type="InterPro" id="IPR003615">
    <property type="entry name" value="HNH_nuc"/>
</dbReference>
<name>A0A2S2D0M6_9PROT</name>
<sequence length="227" mass="25181">MSCPSGKAKKGESNEGRFCSRACSAVSQRRYASRAAAKQAYHQRLAAQRAALRVPKPCVVCGSLIAGGGHRKACSAACRLEMTRSRYRLQMADPRPCRECRTNFTPAYGYRRRFFCSLECNKAWNKRTSNGVRRARLRGLPAETVDPLLVFERDGWRCYQCGRSTPKHLRGTTDPGAPELDHVVPIAGGGGHTYENTACCCRSCNNAKGAKVYARLEPFTRPDQVPF</sequence>
<accession>A0A2S2D0M6</accession>
<dbReference type="InterPro" id="IPR052892">
    <property type="entry name" value="NA-targeting_endonuclease"/>
</dbReference>
<dbReference type="PANTHER" id="PTHR33877:SF2">
    <property type="entry name" value="OS07G0170200 PROTEIN"/>
    <property type="match status" value="1"/>
</dbReference>
<dbReference type="OrthoDB" id="7211084at2"/>
<dbReference type="CDD" id="cd00085">
    <property type="entry name" value="HNHc"/>
    <property type="match status" value="1"/>
</dbReference>
<dbReference type="PANTHER" id="PTHR33877">
    <property type="entry name" value="SLL1193 PROTEIN"/>
    <property type="match status" value="1"/>
</dbReference>
<dbReference type="EMBL" id="CP029360">
    <property type="protein sequence ID" value="AWK90302.1"/>
    <property type="molecule type" value="Genomic_DNA"/>
</dbReference>